<feature type="domain" description="BPL/LPL catalytic" evidence="1">
    <location>
        <begin position="32"/>
        <end position="235"/>
    </location>
</feature>
<organism evidence="2">
    <name type="scientific">hydrothermal vent metagenome</name>
    <dbReference type="NCBI Taxonomy" id="652676"/>
    <lineage>
        <taxon>unclassified sequences</taxon>
        <taxon>metagenomes</taxon>
        <taxon>ecological metagenomes</taxon>
    </lineage>
</organism>
<sequence>MGEVWRLIEDGPAPGEWNMAVDTALLESAEAGASAPTLRLYGWDRATLSIGYLQEKDGWIDLEYLEKNRIPVVRRPTGGRALVHDDEVTYSVTIPSSSPFYGSLRQIYGMVTEAIVKALDDIGVKTDAGKARPGSRNSALCHSAKTSFEISLKGRKIVCGAQRRLKSSAIQHGAIALGVDKERALSCFIWGDEKWREMAEGKIGGLNDFLEKPVSAQEVAQALIKSFEKLYEIEFKKGELTRIERATADALTG</sequence>
<proteinExistence type="predicted"/>
<name>A0A3B1D5A7_9ZZZZ</name>
<protein>
    <submittedName>
        <fullName evidence="2">Lipoate-protein ligase A</fullName>
    </submittedName>
</protein>
<accession>A0A3B1D5A7</accession>
<dbReference type="PANTHER" id="PTHR43679:SF2">
    <property type="entry name" value="OCTANOYL-[GCVH]:PROTEIN N-OCTANOYLTRANSFERASE"/>
    <property type="match status" value="1"/>
</dbReference>
<reference evidence="2" key="1">
    <citation type="submission" date="2018-06" db="EMBL/GenBank/DDBJ databases">
        <authorList>
            <person name="Zhirakovskaya E."/>
        </authorList>
    </citation>
    <scope>NUCLEOTIDE SEQUENCE</scope>
</reference>
<evidence type="ECO:0000259" key="1">
    <source>
        <dbReference type="PROSITE" id="PS51733"/>
    </source>
</evidence>
<dbReference type="EMBL" id="UOGA01000256">
    <property type="protein sequence ID" value="VAX23927.1"/>
    <property type="molecule type" value="Genomic_DNA"/>
</dbReference>
<dbReference type="PANTHER" id="PTHR43679">
    <property type="entry name" value="OCTANOYLTRANSFERASE LIPM-RELATED"/>
    <property type="match status" value="1"/>
</dbReference>
<evidence type="ECO:0000313" key="2">
    <source>
        <dbReference type="EMBL" id="VAX23927.1"/>
    </source>
</evidence>
<dbReference type="Gene3D" id="3.30.930.10">
    <property type="entry name" value="Bira Bifunctional Protein, Domain 2"/>
    <property type="match status" value="1"/>
</dbReference>
<gene>
    <name evidence="2" type="ORF">MNBD_NITROSPINAE04-2771</name>
</gene>
<dbReference type="SUPFAM" id="SSF55681">
    <property type="entry name" value="Class II aaRS and biotin synthetases"/>
    <property type="match status" value="1"/>
</dbReference>
<dbReference type="AlphaFoldDB" id="A0A3B1D5A7"/>
<keyword evidence="2" id="KW-0436">Ligase</keyword>
<dbReference type="Pfam" id="PF21948">
    <property type="entry name" value="LplA-B_cat"/>
    <property type="match status" value="1"/>
</dbReference>
<dbReference type="PROSITE" id="PS51733">
    <property type="entry name" value="BPL_LPL_CATALYTIC"/>
    <property type="match status" value="1"/>
</dbReference>
<dbReference type="CDD" id="cd16443">
    <property type="entry name" value="LplA"/>
    <property type="match status" value="1"/>
</dbReference>
<dbReference type="InterPro" id="IPR004143">
    <property type="entry name" value="BPL_LPL_catalytic"/>
</dbReference>
<dbReference type="InterPro" id="IPR050664">
    <property type="entry name" value="Octanoyltrans_LipM/LipL"/>
</dbReference>
<dbReference type="InterPro" id="IPR045864">
    <property type="entry name" value="aa-tRNA-synth_II/BPL/LPL"/>
</dbReference>
<dbReference type="GO" id="GO:0016874">
    <property type="term" value="F:ligase activity"/>
    <property type="evidence" value="ECO:0007669"/>
    <property type="project" value="UniProtKB-KW"/>
</dbReference>